<dbReference type="Proteomes" id="UP000037035">
    <property type="component" value="Unassembled WGS sequence"/>
</dbReference>
<protein>
    <submittedName>
        <fullName evidence="1">Uncharacterized protein</fullName>
    </submittedName>
</protein>
<dbReference type="EMBL" id="LAVV01005998">
    <property type="protein sequence ID" value="KNZ60534.1"/>
    <property type="molecule type" value="Genomic_DNA"/>
</dbReference>
<dbReference type="VEuPathDB" id="FungiDB:VP01_153g1"/>
<reference evidence="1 2" key="1">
    <citation type="submission" date="2015-08" db="EMBL/GenBank/DDBJ databases">
        <title>Next Generation Sequencing and Analysis of the Genome of Puccinia sorghi L Schw, the Causal Agent of Maize Common Rust.</title>
        <authorList>
            <person name="Rochi L."/>
            <person name="Burguener G."/>
            <person name="Darino M."/>
            <person name="Turjanski A."/>
            <person name="Kreff E."/>
            <person name="Dieguez M.J."/>
            <person name="Sacco F."/>
        </authorList>
    </citation>
    <scope>NUCLEOTIDE SEQUENCE [LARGE SCALE GENOMIC DNA]</scope>
    <source>
        <strain evidence="1 2">RO10H11247</strain>
    </source>
</reference>
<evidence type="ECO:0000313" key="2">
    <source>
        <dbReference type="Proteomes" id="UP000037035"/>
    </source>
</evidence>
<dbReference type="OrthoDB" id="2506627at2759"/>
<name>A0A0L6VIJ0_9BASI</name>
<proteinExistence type="predicted"/>
<dbReference type="AlphaFoldDB" id="A0A0L6VIJ0"/>
<gene>
    <name evidence="1" type="ORF">VP01_153g1</name>
</gene>
<organism evidence="1 2">
    <name type="scientific">Puccinia sorghi</name>
    <dbReference type="NCBI Taxonomy" id="27349"/>
    <lineage>
        <taxon>Eukaryota</taxon>
        <taxon>Fungi</taxon>
        <taxon>Dikarya</taxon>
        <taxon>Basidiomycota</taxon>
        <taxon>Pucciniomycotina</taxon>
        <taxon>Pucciniomycetes</taxon>
        <taxon>Pucciniales</taxon>
        <taxon>Pucciniaceae</taxon>
        <taxon>Puccinia</taxon>
    </lineage>
</organism>
<comment type="caution">
    <text evidence="1">The sequence shown here is derived from an EMBL/GenBank/DDBJ whole genome shotgun (WGS) entry which is preliminary data.</text>
</comment>
<evidence type="ECO:0000313" key="1">
    <source>
        <dbReference type="EMBL" id="KNZ60534.1"/>
    </source>
</evidence>
<accession>A0A0L6VIJ0</accession>
<keyword evidence="2" id="KW-1185">Reference proteome</keyword>
<sequence length="519" mass="57736">MTELSNYKWCGASQAACSERTKEIQCAFTARLLCRHSTMDYMLYNPQHSPGMDRSCFGGRWTAFQKCVARLSPGEVVKSKYIIASLFTFTRLLRAKQTIANPPKHQSSKAKATEPPPFDQSLLPLTPIQSLSRISGLSTRDQPGDSCLESKYQMTVQKHGTFTNIIDAINKLLAHVIAPLTATPQAVPPHLDIKQEDLSADKTYSFHLKHFPKYPMALHCSIHSNYKTLNHSHTSLVLRGLTTVTAVVSSKKPKDIFKSLCTRCKRGDRQHKVLLINTAKKTCSTVCMIQPSFDSQSLCCAKTSSHVNRVWITAWLEHAACQLQARLESNDQTLAEFQDFYLELKQQNIIMKELFGLILQSVIKPPLNVDENSFQITQVEGKLMSGSADNPILINRLQHQPGQVQFQQQQKGKQHETPGKPSLKALIETTAGALAIGHPHATNLAHSGTSLGSRHELATYGNSVFFCLECKLAKPISVLLMSRKTSLFLTGIGSLRIPTPNGTIRIKPVYHNPSILQLQ</sequence>